<evidence type="ECO:0000313" key="1">
    <source>
        <dbReference type="EMBL" id="EME47972.1"/>
    </source>
</evidence>
<proteinExistence type="predicted"/>
<sequence>MDGIVDMKQVVQVPKKLAFLDLHPELRNKIYKLVLVDDQPLIVNLREELLQSTPALWQLAAPHHRYDTPRIKEDDRDIHRLAITATCKQIHEESFSIFLSNNTFMIKLGDQIPATDDQRLLRNFSRVRCLRLRGWLSYLGDFKTYLRRLDVDLGLLRHDFDPSFWCGIWVRSRSGRRIAAAEVTPPRTELPSMKFG</sequence>
<accession>N1PX25</accession>
<dbReference type="EMBL" id="KB446536">
    <property type="protein sequence ID" value="EME47972.1"/>
    <property type="molecule type" value="Genomic_DNA"/>
</dbReference>
<dbReference type="AlphaFoldDB" id="N1PX25"/>
<dbReference type="PANTHER" id="PTHR42085:SF2">
    <property type="entry name" value="F-BOX DOMAIN-CONTAINING PROTEIN"/>
    <property type="match status" value="1"/>
</dbReference>
<organism evidence="1 2">
    <name type="scientific">Dothistroma septosporum (strain NZE10 / CBS 128990)</name>
    <name type="common">Red band needle blight fungus</name>
    <name type="synonym">Mycosphaerella pini</name>
    <dbReference type="NCBI Taxonomy" id="675120"/>
    <lineage>
        <taxon>Eukaryota</taxon>
        <taxon>Fungi</taxon>
        <taxon>Dikarya</taxon>
        <taxon>Ascomycota</taxon>
        <taxon>Pezizomycotina</taxon>
        <taxon>Dothideomycetes</taxon>
        <taxon>Dothideomycetidae</taxon>
        <taxon>Mycosphaerellales</taxon>
        <taxon>Mycosphaerellaceae</taxon>
        <taxon>Dothistroma</taxon>
    </lineage>
</organism>
<dbReference type="PANTHER" id="PTHR42085">
    <property type="entry name" value="F-BOX DOMAIN-CONTAINING PROTEIN"/>
    <property type="match status" value="1"/>
</dbReference>
<dbReference type="OrthoDB" id="3650371at2759"/>
<name>N1PX25_DOTSN</name>
<keyword evidence="2" id="KW-1185">Reference proteome</keyword>
<reference evidence="2" key="1">
    <citation type="journal article" date="2012" name="PLoS Genet.">
        <title>The genomes of the fungal plant pathogens Cladosporium fulvum and Dothistroma septosporum reveal adaptation to different hosts and lifestyles but also signatures of common ancestry.</title>
        <authorList>
            <person name="de Wit P.J.G.M."/>
            <person name="van der Burgt A."/>
            <person name="Oekmen B."/>
            <person name="Stergiopoulos I."/>
            <person name="Abd-Elsalam K.A."/>
            <person name="Aerts A.L."/>
            <person name="Bahkali A.H."/>
            <person name="Beenen H.G."/>
            <person name="Chettri P."/>
            <person name="Cox M.P."/>
            <person name="Datema E."/>
            <person name="de Vries R.P."/>
            <person name="Dhillon B."/>
            <person name="Ganley A.R."/>
            <person name="Griffiths S.A."/>
            <person name="Guo Y."/>
            <person name="Hamelin R.C."/>
            <person name="Henrissat B."/>
            <person name="Kabir M.S."/>
            <person name="Jashni M.K."/>
            <person name="Kema G."/>
            <person name="Klaubauf S."/>
            <person name="Lapidus A."/>
            <person name="Levasseur A."/>
            <person name="Lindquist E."/>
            <person name="Mehrabi R."/>
            <person name="Ohm R.A."/>
            <person name="Owen T.J."/>
            <person name="Salamov A."/>
            <person name="Schwelm A."/>
            <person name="Schijlen E."/>
            <person name="Sun H."/>
            <person name="van den Burg H.A."/>
            <person name="van Ham R.C.H.J."/>
            <person name="Zhang S."/>
            <person name="Goodwin S.B."/>
            <person name="Grigoriev I.V."/>
            <person name="Collemare J."/>
            <person name="Bradshaw R.E."/>
        </authorList>
    </citation>
    <scope>NUCLEOTIDE SEQUENCE [LARGE SCALE GENOMIC DNA]</scope>
    <source>
        <strain evidence="2">NZE10 / CBS 128990</strain>
    </source>
</reference>
<dbReference type="Proteomes" id="UP000016933">
    <property type="component" value="Unassembled WGS sequence"/>
</dbReference>
<dbReference type="InterPro" id="IPR038883">
    <property type="entry name" value="AN11006-like"/>
</dbReference>
<protein>
    <submittedName>
        <fullName evidence="1">Uncharacterized protein</fullName>
    </submittedName>
</protein>
<evidence type="ECO:0000313" key="2">
    <source>
        <dbReference type="Proteomes" id="UP000016933"/>
    </source>
</evidence>
<gene>
    <name evidence="1" type="ORF">DOTSEDRAFT_21690</name>
</gene>
<dbReference type="HOGENOM" id="CLU_1390203_0_0_1"/>
<reference evidence="1 2" key="2">
    <citation type="journal article" date="2012" name="PLoS Pathog.">
        <title>Diverse lifestyles and strategies of plant pathogenesis encoded in the genomes of eighteen Dothideomycetes fungi.</title>
        <authorList>
            <person name="Ohm R.A."/>
            <person name="Feau N."/>
            <person name="Henrissat B."/>
            <person name="Schoch C.L."/>
            <person name="Horwitz B.A."/>
            <person name="Barry K.W."/>
            <person name="Condon B.J."/>
            <person name="Copeland A.C."/>
            <person name="Dhillon B."/>
            <person name="Glaser F."/>
            <person name="Hesse C.N."/>
            <person name="Kosti I."/>
            <person name="LaButti K."/>
            <person name="Lindquist E.A."/>
            <person name="Lucas S."/>
            <person name="Salamov A.A."/>
            <person name="Bradshaw R.E."/>
            <person name="Ciuffetti L."/>
            <person name="Hamelin R.C."/>
            <person name="Kema G.H.J."/>
            <person name="Lawrence C."/>
            <person name="Scott J.A."/>
            <person name="Spatafora J.W."/>
            <person name="Turgeon B.G."/>
            <person name="de Wit P.J.G.M."/>
            <person name="Zhong S."/>
            <person name="Goodwin S.B."/>
            <person name="Grigoriev I.V."/>
        </authorList>
    </citation>
    <scope>NUCLEOTIDE SEQUENCE [LARGE SCALE GENOMIC DNA]</scope>
    <source>
        <strain evidence="2">NZE10 / CBS 128990</strain>
    </source>
</reference>